<protein>
    <submittedName>
        <fullName evidence="1">Uncharacterized protein</fullName>
    </submittedName>
</protein>
<organism evidence="1">
    <name type="scientific">uncultured Sulfurovum sp</name>
    <dbReference type="NCBI Taxonomy" id="269237"/>
    <lineage>
        <taxon>Bacteria</taxon>
        <taxon>Pseudomonadati</taxon>
        <taxon>Campylobacterota</taxon>
        <taxon>Epsilonproteobacteria</taxon>
        <taxon>Campylobacterales</taxon>
        <taxon>Sulfurovaceae</taxon>
        <taxon>Sulfurovum</taxon>
        <taxon>environmental samples</taxon>
    </lineage>
</organism>
<dbReference type="EMBL" id="CACVAS010000115">
    <property type="protein sequence ID" value="CAA6821384.1"/>
    <property type="molecule type" value="Genomic_DNA"/>
</dbReference>
<dbReference type="AlphaFoldDB" id="A0A6S6TPS5"/>
<evidence type="ECO:0000313" key="1">
    <source>
        <dbReference type="EMBL" id="CAA6821384.1"/>
    </source>
</evidence>
<reference evidence="1" key="1">
    <citation type="submission" date="2020-01" db="EMBL/GenBank/DDBJ databases">
        <authorList>
            <person name="Meier V. D."/>
            <person name="Meier V D."/>
        </authorList>
    </citation>
    <scope>NUCLEOTIDE SEQUENCE</scope>
    <source>
        <strain evidence="1">HLG_WM_MAG_01</strain>
    </source>
</reference>
<name>A0A6S6TPS5_9BACT</name>
<sequence length="35" mass="3887">MNPLALLVTYTIYGLIALSVGTFDCLKHRFCNLKG</sequence>
<proteinExistence type="predicted"/>
<accession>A0A6S6TPS5</accession>
<gene>
    <name evidence="1" type="ORF">HELGO_WM47083</name>
</gene>